<evidence type="ECO:0000256" key="2">
    <source>
        <dbReference type="ARBA" id="ARBA00022448"/>
    </source>
</evidence>
<dbReference type="SUPFAM" id="SSF103473">
    <property type="entry name" value="MFS general substrate transporter"/>
    <property type="match status" value="1"/>
</dbReference>
<evidence type="ECO:0000313" key="10">
    <source>
        <dbReference type="Proteomes" id="UP000541185"/>
    </source>
</evidence>
<sequence>MKSKVFRMLWLTWMAANTCMWMNDVASAWLMTSIGPSPLWVALVQSASTLPVFLLGVPSGALADTVDRKRYFMLTQFWVAGVATILCVVILTGHLTAPLLLALTFANGVGLAMRWPVFAAIIPEVVTKPELPQALALNGIAMNASRIIGPLVAGALIASVGSAYVFVLNAVLSIIAGLTIWRWRRVHRESPLGREPLASAMRVGVQYVLQSSRLQALLLRIALFFLHSTAVMALLPLVARGMPGGQAGTFTVLLASMGAGAIVAAVLMPRIRVWLPLQPRVLVGTATHAIASVIVAFSPTIWLSVPAMMFAGAAWITTANSLTVAAQMALPDWVRARGMAIYQMAVMGSTAAGAALWGQVATWNGIAVALAISSASSIVCALVAQRTVIDRGTEEDLTPSQVIRVPQMQHPQRPGRVQVCVEYRIDPARTQEFLALMQESRRSRLQQGALDWQLLHDLQAPEHYVEQIIDPSWTEHLRRFDRITASDVALRDRRLSFHVGEGPPRVTRYLLEE</sequence>
<dbReference type="GO" id="GO:0022857">
    <property type="term" value="F:transmembrane transporter activity"/>
    <property type="evidence" value="ECO:0007669"/>
    <property type="project" value="InterPro"/>
</dbReference>
<dbReference type="InterPro" id="IPR010290">
    <property type="entry name" value="TM_effector"/>
</dbReference>
<evidence type="ECO:0000256" key="3">
    <source>
        <dbReference type="ARBA" id="ARBA00022475"/>
    </source>
</evidence>
<feature type="transmembrane region" description="Helical" evidence="7">
    <location>
        <begin position="71"/>
        <end position="93"/>
    </location>
</feature>
<keyword evidence="3" id="KW-1003">Cell membrane</keyword>
<feature type="transmembrane region" description="Helical" evidence="7">
    <location>
        <begin position="163"/>
        <end position="181"/>
    </location>
</feature>
<keyword evidence="10" id="KW-1185">Reference proteome</keyword>
<accession>A0A848H2M7</accession>
<dbReference type="CDD" id="cd06173">
    <property type="entry name" value="MFS_MefA_like"/>
    <property type="match status" value="1"/>
</dbReference>
<evidence type="ECO:0000256" key="6">
    <source>
        <dbReference type="ARBA" id="ARBA00023136"/>
    </source>
</evidence>
<evidence type="ECO:0000256" key="7">
    <source>
        <dbReference type="SAM" id="Phobius"/>
    </source>
</evidence>
<evidence type="ECO:0000313" key="9">
    <source>
        <dbReference type="EMBL" id="NML44717.1"/>
    </source>
</evidence>
<keyword evidence="2" id="KW-0813">Transport</keyword>
<dbReference type="Pfam" id="PF05977">
    <property type="entry name" value="MFS_3"/>
    <property type="match status" value="1"/>
</dbReference>
<dbReference type="PANTHER" id="PTHR23513">
    <property type="entry name" value="INTEGRAL MEMBRANE EFFLUX PROTEIN-RELATED"/>
    <property type="match status" value="1"/>
</dbReference>
<feature type="transmembrane region" description="Helical" evidence="7">
    <location>
        <begin position="366"/>
        <end position="384"/>
    </location>
</feature>
<evidence type="ECO:0000259" key="8">
    <source>
        <dbReference type="PROSITE" id="PS50850"/>
    </source>
</evidence>
<feature type="domain" description="Major facilitator superfamily (MFS) profile" evidence="8">
    <location>
        <begin position="1"/>
        <end position="388"/>
    </location>
</feature>
<feature type="transmembrane region" description="Helical" evidence="7">
    <location>
        <begin position="38"/>
        <end position="59"/>
    </location>
</feature>
<dbReference type="InterPro" id="IPR020846">
    <property type="entry name" value="MFS_dom"/>
</dbReference>
<dbReference type="PROSITE" id="PS50850">
    <property type="entry name" value="MFS"/>
    <property type="match status" value="1"/>
</dbReference>
<keyword evidence="4 7" id="KW-0812">Transmembrane</keyword>
<comment type="caution">
    <text evidence="9">The sequence shown here is derived from an EMBL/GenBank/DDBJ whole genome shotgun (WGS) entry which is preliminary data.</text>
</comment>
<feature type="transmembrane region" description="Helical" evidence="7">
    <location>
        <begin position="250"/>
        <end position="269"/>
    </location>
</feature>
<gene>
    <name evidence="9" type="ORF">HHL11_13210</name>
</gene>
<dbReference type="GO" id="GO:0005886">
    <property type="term" value="C:plasma membrane"/>
    <property type="evidence" value="ECO:0007669"/>
    <property type="project" value="UniProtKB-SubCell"/>
</dbReference>
<evidence type="ECO:0000256" key="5">
    <source>
        <dbReference type="ARBA" id="ARBA00022989"/>
    </source>
</evidence>
<feature type="transmembrane region" description="Helical" evidence="7">
    <location>
        <begin position="308"/>
        <end position="329"/>
    </location>
</feature>
<dbReference type="EMBL" id="JABBFX010000001">
    <property type="protein sequence ID" value="NML44717.1"/>
    <property type="molecule type" value="Genomic_DNA"/>
</dbReference>
<feature type="transmembrane region" description="Helical" evidence="7">
    <location>
        <begin position="217"/>
        <end position="238"/>
    </location>
</feature>
<dbReference type="Gene3D" id="1.20.1250.20">
    <property type="entry name" value="MFS general substrate transporter like domains"/>
    <property type="match status" value="1"/>
</dbReference>
<protein>
    <submittedName>
        <fullName evidence="9">MFS transporter</fullName>
    </submittedName>
</protein>
<evidence type="ECO:0000256" key="1">
    <source>
        <dbReference type="ARBA" id="ARBA00004651"/>
    </source>
</evidence>
<name>A0A848H2M7_9BURK</name>
<dbReference type="PANTHER" id="PTHR23513:SF11">
    <property type="entry name" value="STAPHYLOFERRIN A TRANSPORTER"/>
    <property type="match status" value="1"/>
</dbReference>
<dbReference type="InterPro" id="IPR036259">
    <property type="entry name" value="MFS_trans_sf"/>
</dbReference>
<reference evidence="9 10" key="1">
    <citation type="submission" date="2020-04" db="EMBL/GenBank/DDBJ databases">
        <title>Ramlibacter sp. G-1-2-2 isolated from soil.</title>
        <authorList>
            <person name="Dahal R.H."/>
        </authorList>
    </citation>
    <scope>NUCLEOTIDE SEQUENCE [LARGE SCALE GENOMIC DNA]</scope>
    <source>
        <strain evidence="9 10">G-1-2-2</strain>
    </source>
</reference>
<evidence type="ECO:0000256" key="4">
    <source>
        <dbReference type="ARBA" id="ARBA00022692"/>
    </source>
</evidence>
<feature type="transmembrane region" description="Helical" evidence="7">
    <location>
        <begin position="281"/>
        <end position="302"/>
    </location>
</feature>
<comment type="subcellular location">
    <subcellularLocation>
        <location evidence="1">Cell membrane</location>
        <topology evidence="1">Multi-pass membrane protein</topology>
    </subcellularLocation>
</comment>
<keyword evidence="5 7" id="KW-1133">Transmembrane helix</keyword>
<dbReference type="Proteomes" id="UP000541185">
    <property type="component" value="Unassembled WGS sequence"/>
</dbReference>
<keyword evidence="6 7" id="KW-0472">Membrane</keyword>
<feature type="transmembrane region" description="Helical" evidence="7">
    <location>
        <begin position="341"/>
        <end position="360"/>
    </location>
</feature>
<proteinExistence type="predicted"/>
<dbReference type="AlphaFoldDB" id="A0A848H2M7"/>
<organism evidence="9 10">
    <name type="scientific">Ramlibacter agri</name>
    <dbReference type="NCBI Taxonomy" id="2728837"/>
    <lineage>
        <taxon>Bacteria</taxon>
        <taxon>Pseudomonadati</taxon>
        <taxon>Pseudomonadota</taxon>
        <taxon>Betaproteobacteria</taxon>
        <taxon>Burkholderiales</taxon>
        <taxon>Comamonadaceae</taxon>
        <taxon>Ramlibacter</taxon>
    </lineage>
</organism>